<gene>
    <name evidence="1" type="ORF">NXF25_002022</name>
</gene>
<evidence type="ECO:0000313" key="1">
    <source>
        <dbReference type="EMBL" id="KAK9410847.1"/>
    </source>
</evidence>
<name>A0AAW1CAQ9_CROAD</name>
<evidence type="ECO:0000313" key="2">
    <source>
        <dbReference type="Proteomes" id="UP001474421"/>
    </source>
</evidence>
<keyword evidence="2" id="KW-1185">Reference proteome</keyword>
<reference evidence="1 2" key="1">
    <citation type="journal article" date="2024" name="Proc. Natl. Acad. Sci. U.S.A.">
        <title>The genetic regulatory architecture and epigenomic basis for age-related changes in rattlesnake venom.</title>
        <authorList>
            <person name="Hogan M.P."/>
            <person name="Holding M.L."/>
            <person name="Nystrom G.S."/>
            <person name="Colston T.J."/>
            <person name="Bartlett D.A."/>
            <person name="Mason A.J."/>
            <person name="Ellsworth S.A."/>
            <person name="Rautsaw R.M."/>
            <person name="Lawrence K.C."/>
            <person name="Strickland J.L."/>
            <person name="He B."/>
            <person name="Fraser P."/>
            <person name="Margres M.J."/>
            <person name="Gilbert D.M."/>
            <person name="Gibbs H.L."/>
            <person name="Parkinson C.L."/>
            <person name="Rokyta D.R."/>
        </authorList>
    </citation>
    <scope>NUCLEOTIDE SEQUENCE [LARGE SCALE GENOMIC DNA]</scope>
    <source>
        <strain evidence="1">DRR0105</strain>
    </source>
</reference>
<proteinExistence type="predicted"/>
<organism evidence="1 2">
    <name type="scientific">Crotalus adamanteus</name>
    <name type="common">Eastern diamondback rattlesnake</name>
    <dbReference type="NCBI Taxonomy" id="8729"/>
    <lineage>
        <taxon>Eukaryota</taxon>
        <taxon>Metazoa</taxon>
        <taxon>Chordata</taxon>
        <taxon>Craniata</taxon>
        <taxon>Vertebrata</taxon>
        <taxon>Euteleostomi</taxon>
        <taxon>Lepidosauria</taxon>
        <taxon>Squamata</taxon>
        <taxon>Bifurcata</taxon>
        <taxon>Unidentata</taxon>
        <taxon>Episquamata</taxon>
        <taxon>Toxicofera</taxon>
        <taxon>Serpentes</taxon>
        <taxon>Colubroidea</taxon>
        <taxon>Viperidae</taxon>
        <taxon>Crotalinae</taxon>
        <taxon>Crotalus</taxon>
    </lineage>
</organism>
<accession>A0AAW1CAQ9</accession>
<comment type="caution">
    <text evidence="1">The sequence shown here is derived from an EMBL/GenBank/DDBJ whole genome shotgun (WGS) entry which is preliminary data.</text>
</comment>
<dbReference type="Proteomes" id="UP001474421">
    <property type="component" value="Unassembled WGS sequence"/>
</dbReference>
<protein>
    <submittedName>
        <fullName evidence="1">Uncharacterized protein</fullName>
    </submittedName>
</protein>
<dbReference type="EMBL" id="JAOTOJ010000001">
    <property type="protein sequence ID" value="KAK9410847.1"/>
    <property type="molecule type" value="Genomic_DNA"/>
</dbReference>
<sequence>MMLFFLSSVSVGIMTNLKS</sequence>
<dbReference type="AlphaFoldDB" id="A0AAW1CAQ9"/>